<name>A0A328UA55_9FIRM</name>
<sequence length="246" mass="26200">MKVTAITKNRLQYFWRILVIILLNLLMIAIATRGAVLETIGLGGLFSSEQEAVQTLSKVGSRGDEVRKIQEKLTSLGYLNDKIDGIYGEKTRKAVAAFQKDNGLTADGIAGPKTLSALGIGGSSGQGQFSSSDIDLLARIISAESRGEPYSGQVAVGAVILNRIEHPSFPNSLAGVIYQPGAFSCLTDGGVNAPVADSAYRAARDAINGQDPSGGAIYYYNPDKSTNKWIFSRPVITVIGNHRFCS</sequence>
<evidence type="ECO:0000256" key="9">
    <source>
        <dbReference type="SAM" id="Phobius"/>
    </source>
</evidence>
<evidence type="ECO:0000256" key="8">
    <source>
        <dbReference type="NCBIfam" id="TIGR02869"/>
    </source>
</evidence>
<keyword evidence="13" id="KW-1185">Reference proteome</keyword>
<evidence type="ECO:0000256" key="2">
    <source>
        <dbReference type="ARBA" id="ARBA00018364"/>
    </source>
</evidence>
<keyword evidence="9" id="KW-1133">Transmembrane helix</keyword>
<evidence type="ECO:0000256" key="1">
    <source>
        <dbReference type="ARBA" id="ARBA00007010"/>
    </source>
</evidence>
<keyword evidence="3" id="KW-0309">Germination</keyword>
<keyword evidence="5" id="KW-0378">Hydrolase</keyword>
<reference evidence="12 13" key="1">
    <citation type="submission" date="2018-06" db="EMBL/GenBank/DDBJ databases">
        <title>Noncontiguous genome sequence of Ruminococcaceae bacterium ASD2818.</title>
        <authorList>
            <person name="Chaplin A.V."/>
            <person name="Sokolova S.R."/>
            <person name="Kochetkova T.O."/>
            <person name="Goltsov A.Y."/>
            <person name="Trofimov D.Y."/>
            <person name="Efimov B.A."/>
        </authorList>
    </citation>
    <scope>NUCLEOTIDE SEQUENCE [LARGE SCALE GENOMIC DNA]</scope>
    <source>
        <strain evidence="12 13">ASD2818</strain>
    </source>
</reference>
<dbReference type="InterPro" id="IPR011105">
    <property type="entry name" value="Cell_wall_hydrolase_SleB"/>
</dbReference>
<evidence type="ECO:0000256" key="6">
    <source>
        <dbReference type="ARBA" id="ARBA00022969"/>
    </source>
</evidence>
<feature type="domain" description="Cell wall hydrolase SleB" evidence="11">
    <location>
        <begin position="147"/>
        <end position="245"/>
    </location>
</feature>
<dbReference type="AlphaFoldDB" id="A0A328UA55"/>
<dbReference type="InterPro" id="IPR014224">
    <property type="entry name" value="Spore_cortex_SleB"/>
</dbReference>
<dbReference type="GO" id="GO:0016787">
    <property type="term" value="F:hydrolase activity"/>
    <property type="evidence" value="ECO:0007669"/>
    <property type="project" value="UniProtKB-KW"/>
</dbReference>
<dbReference type="InterPro" id="IPR036365">
    <property type="entry name" value="PGBD-like_sf"/>
</dbReference>
<evidence type="ECO:0000256" key="7">
    <source>
        <dbReference type="ARBA" id="ARBA00023316"/>
    </source>
</evidence>
<evidence type="ECO:0000256" key="3">
    <source>
        <dbReference type="ARBA" id="ARBA00022544"/>
    </source>
</evidence>
<dbReference type="SUPFAM" id="SSF47090">
    <property type="entry name" value="PGBD-like"/>
    <property type="match status" value="1"/>
</dbReference>
<comment type="caution">
    <text evidence="12">The sequence shown here is derived from an EMBL/GenBank/DDBJ whole genome shotgun (WGS) entry which is preliminary data.</text>
</comment>
<keyword evidence="4" id="KW-0732">Signal</keyword>
<dbReference type="InterPro" id="IPR042047">
    <property type="entry name" value="SleB_dom1"/>
</dbReference>
<dbReference type="GO" id="GO:0071555">
    <property type="term" value="P:cell wall organization"/>
    <property type="evidence" value="ECO:0007669"/>
    <property type="project" value="UniProtKB-KW"/>
</dbReference>
<evidence type="ECO:0000313" key="12">
    <source>
        <dbReference type="EMBL" id="RAQ28212.1"/>
    </source>
</evidence>
<dbReference type="RefSeq" id="WP_112333168.1">
    <property type="nucleotide sequence ID" value="NZ_JADPHD010000006.1"/>
</dbReference>
<keyword evidence="6" id="KW-0749">Sporulation</keyword>
<keyword evidence="7" id="KW-0961">Cell wall biogenesis/degradation</keyword>
<dbReference type="Gene3D" id="6.20.240.60">
    <property type="match status" value="1"/>
</dbReference>
<feature type="domain" description="Peptidoglycan binding-like" evidence="10">
    <location>
        <begin position="62"/>
        <end position="118"/>
    </location>
</feature>
<dbReference type="Gene3D" id="1.10.101.10">
    <property type="entry name" value="PGBD-like superfamily/PGBD"/>
    <property type="match status" value="1"/>
</dbReference>
<organism evidence="12 13">
    <name type="scientific">Hydrogeniiclostridium mannosilyticum</name>
    <dbReference type="NCBI Taxonomy" id="2764322"/>
    <lineage>
        <taxon>Bacteria</taxon>
        <taxon>Bacillati</taxon>
        <taxon>Bacillota</taxon>
        <taxon>Clostridia</taxon>
        <taxon>Eubacteriales</taxon>
        <taxon>Acutalibacteraceae</taxon>
        <taxon>Hydrogeniiclostridium</taxon>
    </lineage>
</organism>
<evidence type="ECO:0000259" key="10">
    <source>
        <dbReference type="Pfam" id="PF01471"/>
    </source>
</evidence>
<dbReference type="GO" id="GO:0030435">
    <property type="term" value="P:sporulation resulting in formation of a cellular spore"/>
    <property type="evidence" value="ECO:0007669"/>
    <property type="project" value="UniProtKB-KW"/>
</dbReference>
<feature type="transmembrane region" description="Helical" evidence="9">
    <location>
        <begin position="12"/>
        <end position="31"/>
    </location>
</feature>
<dbReference type="Gene3D" id="1.10.10.2520">
    <property type="entry name" value="Cell wall hydrolase SleB, domain 1"/>
    <property type="match status" value="1"/>
</dbReference>
<proteinExistence type="inferred from homology"/>
<evidence type="ECO:0000313" key="13">
    <source>
        <dbReference type="Proteomes" id="UP000249377"/>
    </source>
</evidence>
<dbReference type="Proteomes" id="UP000249377">
    <property type="component" value="Unassembled WGS sequence"/>
</dbReference>
<dbReference type="NCBIfam" id="TIGR02869">
    <property type="entry name" value="spore_SleB"/>
    <property type="match status" value="1"/>
</dbReference>
<comment type="similarity">
    <text evidence="1">Belongs to the SleB family.</text>
</comment>
<dbReference type="InterPro" id="IPR036366">
    <property type="entry name" value="PGBDSf"/>
</dbReference>
<keyword evidence="9" id="KW-0812">Transmembrane</keyword>
<protein>
    <recommendedName>
        <fullName evidence="2 8">Spore cortex-lytic enzyme</fullName>
    </recommendedName>
</protein>
<dbReference type="Pfam" id="PF01471">
    <property type="entry name" value="PG_binding_1"/>
    <property type="match status" value="1"/>
</dbReference>
<dbReference type="GO" id="GO:0009847">
    <property type="term" value="P:spore germination"/>
    <property type="evidence" value="ECO:0007669"/>
    <property type="project" value="UniProtKB-UniRule"/>
</dbReference>
<gene>
    <name evidence="12" type="primary">sleB</name>
    <name evidence="12" type="ORF">DPQ25_10125</name>
</gene>
<evidence type="ECO:0000256" key="5">
    <source>
        <dbReference type="ARBA" id="ARBA00022801"/>
    </source>
</evidence>
<keyword evidence="9" id="KW-0472">Membrane</keyword>
<evidence type="ECO:0000256" key="4">
    <source>
        <dbReference type="ARBA" id="ARBA00022729"/>
    </source>
</evidence>
<dbReference type="Pfam" id="PF07486">
    <property type="entry name" value="Hydrolase_2"/>
    <property type="match status" value="1"/>
</dbReference>
<accession>A0A328UA55</accession>
<dbReference type="EMBL" id="QLYR01000007">
    <property type="protein sequence ID" value="RAQ28212.1"/>
    <property type="molecule type" value="Genomic_DNA"/>
</dbReference>
<evidence type="ECO:0000259" key="11">
    <source>
        <dbReference type="Pfam" id="PF07486"/>
    </source>
</evidence>
<dbReference type="InterPro" id="IPR002477">
    <property type="entry name" value="Peptidoglycan-bd-like"/>
</dbReference>